<organism evidence="2">
    <name type="scientific">Ursus maritimus</name>
    <name type="common">Polar bear</name>
    <name type="synonym">Thalarctos maritimus</name>
    <dbReference type="NCBI Taxonomy" id="29073"/>
    <lineage>
        <taxon>Eukaryota</taxon>
        <taxon>Metazoa</taxon>
        <taxon>Chordata</taxon>
        <taxon>Craniata</taxon>
        <taxon>Vertebrata</taxon>
        <taxon>Euteleostomi</taxon>
        <taxon>Mammalia</taxon>
        <taxon>Eutheria</taxon>
        <taxon>Laurasiatheria</taxon>
        <taxon>Carnivora</taxon>
        <taxon>Caniformia</taxon>
        <taxon>Ursidae</taxon>
        <taxon>Ursus</taxon>
    </lineage>
</organism>
<accession>A0A452TH30</accession>
<sequence length="141" mass="15269">MFTAEKTEKILPSGCPWREGLRVWGGRGLIFTAGIHYLPSCLEFLNQRFTGAAISHLTLAFPTITRAVWSGQVFHVQLLLWPALHSADSLTLPFGTGAPGHRVPRHPSVLPTHCSPGMKLPLGPWGPPPQGTEGSGQPRGF</sequence>
<feature type="region of interest" description="Disordered" evidence="1">
    <location>
        <begin position="120"/>
        <end position="141"/>
    </location>
</feature>
<reference evidence="2" key="1">
    <citation type="submission" date="2019-03" db="UniProtKB">
        <authorList>
            <consortium name="Ensembl"/>
        </authorList>
    </citation>
    <scope>IDENTIFICATION</scope>
</reference>
<protein>
    <submittedName>
        <fullName evidence="2">Uncharacterized protein</fullName>
    </submittedName>
</protein>
<evidence type="ECO:0000256" key="1">
    <source>
        <dbReference type="SAM" id="MobiDB-lite"/>
    </source>
</evidence>
<dbReference type="OMA" id="TITRAVW"/>
<dbReference type="AlphaFoldDB" id="A0A452TH30"/>
<name>A0A452TH30_URSMA</name>
<dbReference type="GeneTree" id="ENSGT00950000185538"/>
<evidence type="ECO:0000313" key="2">
    <source>
        <dbReference type="Ensembl" id="ENSUMAP00000007426"/>
    </source>
</evidence>
<proteinExistence type="predicted"/>
<dbReference type="Ensembl" id="ENSUMAT00000008907.1">
    <property type="protein sequence ID" value="ENSUMAP00000007426.1"/>
    <property type="gene ID" value="ENSUMAG00000005734.1"/>
</dbReference>